<feature type="region of interest" description="Disordered" evidence="3">
    <location>
        <begin position="340"/>
        <end position="361"/>
    </location>
</feature>
<evidence type="ECO:0000256" key="2">
    <source>
        <dbReference type="ARBA" id="ARBA00034247"/>
    </source>
</evidence>
<feature type="transmembrane region" description="Helical" evidence="4">
    <location>
        <begin position="141"/>
        <end position="159"/>
    </location>
</feature>
<feature type="transmembrane region" description="Helical" evidence="4">
    <location>
        <begin position="40"/>
        <end position="59"/>
    </location>
</feature>
<feature type="transmembrane region" description="Helical" evidence="4">
    <location>
        <begin position="91"/>
        <end position="111"/>
    </location>
</feature>
<feature type="transmembrane region" description="Helical" evidence="4">
    <location>
        <begin position="66"/>
        <end position="85"/>
    </location>
</feature>
<dbReference type="CDD" id="cd01949">
    <property type="entry name" value="GGDEF"/>
    <property type="match status" value="1"/>
</dbReference>
<dbReference type="Gene3D" id="3.30.70.270">
    <property type="match status" value="1"/>
</dbReference>
<dbReference type="Pfam" id="PF00990">
    <property type="entry name" value="GGDEF"/>
    <property type="match status" value="1"/>
</dbReference>
<keyword evidence="4" id="KW-0472">Membrane</keyword>
<dbReference type="PANTHER" id="PTHR45138:SF9">
    <property type="entry name" value="DIGUANYLATE CYCLASE DGCM-RELATED"/>
    <property type="match status" value="1"/>
</dbReference>
<dbReference type="PANTHER" id="PTHR45138">
    <property type="entry name" value="REGULATORY COMPONENTS OF SENSORY TRANSDUCTION SYSTEM"/>
    <property type="match status" value="1"/>
</dbReference>
<dbReference type="InterPro" id="IPR000160">
    <property type="entry name" value="GGDEF_dom"/>
</dbReference>
<dbReference type="InterPro" id="IPR050469">
    <property type="entry name" value="Diguanylate_Cyclase"/>
</dbReference>
<proteinExistence type="predicted"/>
<dbReference type="EMBL" id="RBTP01000021">
    <property type="protein sequence ID" value="RMT82934.1"/>
    <property type="molecule type" value="Genomic_DNA"/>
</dbReference>
<name>A0A3M5PEI8_PSEVI</name>
<feature type="domain" description="GGDEF" evidence="5">
    <location>
        <begin position="207"/>
        <end position="333"/>
    </location>
</feature>
<dbReference type="PROSITE" id="PS50887">
    <property type="entry name" value="GGDEF"/>
    <property type="match status" value="1"/>
</dbReference>
<dbReference type="SUPFAM" id="SSF55073">
    <property type="entry name" value="Nucleotide cyclase"/>
    <property type="match status" value="1"/>
</dbReference>
<feature type="transmembrane region" description="Helical" evidence="4">
    <location>
        <begin position="118"/>
        <end position="135"/>
    </location>
</feature>
<evidence type="ECO:0000256" key="3">
    <source>
        <dbReference type="SAM" id="MobiDB-lite"/>
    </source>
</evidence>
<keyword evidence="4" id="KW-0812">Transmembrane</keyword>
<protein>
    <recommendedName>
        <fullName evidence="1">diguanylate cyclase</fullName>
        <ecNumber evidence="1">2.7.7.65</ecNumber>
    </recommendedName>
</protein>
<evidence type="ECO:0000313" key="6">
    <source>
        <dbReference type="EMBL" id="RMT82934.1"/>
    </source>
</evidence>
<evidence type="ECO:0000259" key="5">
    <source>
        <dbReference type="PROSITE" id="PS50887"/>
    </source>
</evidence>
<dbReference type="InterPro" id="IPR029787">
    <property type="entry name" value="Nucleotide_cyclase"/>
</dbReference>
<evidence type="ECO:0000256" key="1">
    <source>
        <dbReference type="ARBA" id="ARBA00012528"/>
    </source>
</evidence>
<dbReference type="OrthoDB" id="9812260at2"/>
<dbReference type="Proteomes" id="UP000273854">
    <property type="component" value="Unassembled WGS sequence"/>
</dbReference>
<comment type="catalytic activity">
    <reaction evidence="2">
        <text>2 GTP = 3',3'-c-di-GMP + 2 diphosphate</text>
        <dbReference type="Rhea" id="RHEA:24898"/>
        <dbReference type="ChEBI" id="CHEBI:33019"/>
        <dbReference type="ChEBI" id="CHEBI:37565"/>
        <dbReference type="ChEBI" id="CHEBI:58805"/>
        <dbReference type="EC" id="2.7.7.65"/>
    </reaction>
</comment>
<sequence>MNVEIQARIKRLLSPAVALAQCLAILCWFVVLAVTPDVHYGALEVMLTLGLLSTCALQYHARHFRVWRLAGILFVIVVACCFARASQLNSAMGINWALPIAVMIILGSTLLMVYTRDYVLVTMLSWLILSPAQGVQADAVAYVFIALLFIASTSLGILLNHTYTRTLRNVLTLESQFRQLSLTDHLTEILNRRALMESLERHLIARSAGYFLMLDIDDFKHINDQSGHDAGDEVLRVMASCLKRTPGSIDYGRLGGEEFGVILPVCSADEARDYVISLLNTIRHTETCYPFSCSAGMADIDATLSSFQVLKTADLNLYQAKNAGKNRAFWRGVSLAGSSSHDLPGEAEPMPCEVPATGAGV</sequence>
<reference evidence="6 7" key="1">
    <citation type="submission" date="2018-08" db="EMBL/GenBank/DDBJ databases">
        <title>Recombination of ecologically and evolutionarily significant loci maintains genetic cohesion in the Pseudomonas syringae species complex.</title>
        <authorList>
            <person name="Dillon M."/>
            <person name="Thakur S."/>
            <person name="Almeida R.N.D."/>
            <person name="Weir B.S."/>
            <person name="Guttman D.S."/>
        </authorList>
    </citation>
    <scope>NUCLEOTIDE SEQUENCE [LARGE SCALE GENOMIC DNA]</scope>
    <source>
        <strain evidence="6 7">ICMP 19473</strain>
    </source>
</reference>
<dbReference type="RefSeq" id="WP_122207763.1">
    <property type="nucleotide sequence ID" value="NZ_RBTP01000021.1"/>
</dbReference>
<evidence type="ECO:0000256" key="4">
    <source>
        <dbReference type="SAM" id="Phobius"/>
    </source>
</evidence>
<feature type="transmembrane region" description="Helical" evidence="4">
    <location>
        <begin position="12"/>
        <end position="34"/>
    </location>
</feature>
<dbReference type="EC" id="2.7.7.65" evidence="1"/>
<dbReference type="SMART" id="SM00267">
    <property type="entry name" value="GGDEF"/>
    <property type="match status" value="1"/>
</dbReference>
<accession>A0A3M5PEI8</accession>
<dbReference type="InterPro" id="IPR043128">
    <property type="entry name" value="Rev_trsase/Diguanyl_cyclase"/>
</dbReference>
<dbReference type="NCBIfam" id="TIGR00254">
    <property type="entry name" value="GGDEF"/>
    <property type="match status" value="1"/>
</dbReference>
<gene>
    <name evidence="6" type="ORF">ALP40_04269</name>
</gene>
<dbReference type="AlphaFoldDB" id="A0A3M5PEI8"/>
<keyword evidence="4" id="KW-1133">Transmembrane helix</keyword>
<organism evidence="6 7">
    <name type="scientific">Pseudomonas viridiflava</name>
    <name type="common">Phytomonas viridiflava</name>
    <dbReference type="NCBI Taxonomy" id="33069"/>
    <lineage>
        <taxon>Bacteria</taxon>
        <taxon>Pseudomonadati</taxon>
        <taxon>Pseudomonadota</taxon>
        <taxon>Gammaproteobacteria</taxon>
        <taxon>Pseudomonadales</taxon>
        <taxon>Pseudomonadaceae</taxon>
        <taxon>Pseudomonas</taxon>
    </lineage>
</organism>
<evidence type="ECO:0000313" key="7">
    <source>
        <dbReference type="Proteomes" id="UP000273854"/>
    </source>
</evidence>
<comment type="caution">
    <text evidence="6">The sequence shown here is derived from an EMBL/GenBank/DDBJ whole genome shotgun (WGS) entry which is preliminary data.</text>
</comment>
<dbReference type="GO" id="GO:0052621">
    <property type="term" value="F:diguanylate cyclase activity"/>
    <property type="evidence" value="ECO:0007669"/>
    <property type="project" value="UniProtKB-EC"/>
</dbReference>